<proteinExistence type="predicted"/>
<accession>A0A6H1ZSQ9</accession>
<gene>
    <name evidence="1" type="ORF">TM448A01932_0006</name>
    <name evidence="2" type="ORF">TM448B00709_0008</name>
</gene>
<reference evidence="1" key="1">
    <citation type="submission" date="2020-03" db="EMBL/GenBank/DDBJ databases">
        <title>The deep terrestrial virosphere.</title>
        <authorList>
            <person name="Holmfeldt K."/>
            <person name="Nilsson E."/>
            <person name="Simone D."/>
            <person name="Lopez-Fernandez M."/>
            <person name="Wu X."/>
            <person name="de Brujin I."/>
            <person name="Lundin D."/>
            <person name="Andersson A."/>
            <person name="Bertilsson S."/>
            <person name="Dopson M."/>
        </authorList>
    </citation>
    <scope>NUCLEOTIDE SEQUENCE</scope>
    <source>
        <strain evidence="1">TM448A01932</strain>
        <strain evidence="2">TM448B00709</strain>
    </source>
</reference>
<name>A0A6H1ZSQ9_9ZZZZ</name>
<sequence>MASHAHSIPVPDAQFRTWWIAAKTIDATIDTLDLSDEQVEQLQSEKHGLEGLIASRKAAGRVGVLVKARLLHRKLSDDLDEFGADLAQQIIRHLERAQ</sequence>
<evidence type="ECO:0000313" key="2">
    <source>
        <dbReference type="EMBL" id="QJH96350.1"/>
    </source>
</evidence>
<dbReference type="AlphaFoldDB" id="A0A6H1ZSQ9"/>
<dbReference type="EMBL" id="MT144648">
    <property type="protein sequence ID" value="QJH96350.1"/>
    <property type="molecule type" value="Genomic_DNA"/>
</dbReference>
<protein>
    <submittedName>
        <fullName evidence="1">Uncharacterized protein</fullName>
    </submittedName>
</protein>
<organism evidence="1">
    <name type="scientific">viral metagenome</name>
    <dbReference type="NCBI Taxonomy" id="1070528"/>
    <lineage>
        <taxon>unclassified sequences</taxon>
        <taxon>metagenomes</taxon>
        <taxon>organismal metagenomes</taxon>
    </lineage>
</organism>
<dbReference type="EMBL" id="MT144228">
    <property type="protein sequence ID" value="QJA50963.1"/>
    <property type="molecule type" value="Genomic_DNA"/>
</dbReference>
<evidence type="ECO:0000313" key="1">
    <source>
        <dbReference type="EMBL" id="QJA50963.1"/>
    </source>
</evidence>